<dbReference type="InterPro" id="IPR036631">
    <property type="entry name" value="MGMT_N_sf"/>
</dbReference>
<evidence type="ECO:0000313" key="2">
    <source>
        <dbReference type="EMBL" id="PKY73119.1"/>
    </source>
</evidence>
<dbReference type="PANTHER" id="PTHR10815:SF5">
    <property type="entry name" value="METHYLATED-DNA--PROTEIN-CYSTEINE METHYLTRANSFERASE"/>
    <property type="match status" value="1"/>
</dbReference>
<dbReference type="GO" id="GO:0003908">
    <property type="term" value="F:methylated-DNA-[protein]-cysteine S-methyltransferase activity"/>
    <property type="evidence" value="ECO:0007669"/>
    <property type="project" value="InterPro"/>
</dbReference>
<gene>
    <name evidence="2" type="ORF">CYJ19_00565</name>
</gene>
<keyword evidence="3" id="KW-1185">Reference proteome</keyword>
<dbReference type="STRING" id="33007.HMPREF3198_00736"/>
<dbReference type="GO" id="GO:0006281">
    <property type="term" value="P:DNA repair"/>
    <property type="evidence" value="ECO:0007669"/>
    <property type="project" value="InterPro"/>
</dbReference>
<dbReference type="InterPro" id="IPR008332">
    <property type="entry name" value="MethylG_MeTrfase_N"/>
</dbReference>
<protein>
    <recommendedName>
        <fullName evidence="1">Methylguanine DNA methyltransferase ribonuclease-like domain-containing protein</fullName>
    </recommendedName>
</protein>
<dbReference type="RefSeq" id="WP_024330795.1">
    <property type="nucleotide sequence ID" value="NZ_JASOXK010000001.1"/>
</dbReference>
<dbReference type="InterPro" id="IPR036388">
    <property type="entry name" value="WH-like_DNA-bd_sf"/>
</dbReference>
<dbReference type="InterPro" id="IPR036217">
    <property type="entry name" value="MethylDNA_cys_MeTrfase_DNAb"/>
</dbReference>
<evidence type="ECO:0000259" key="1">
    <source>
        <dbReference type="Pfam" id="PF02870"/>
    </source>
</evidence>
<accession>A0A2I1IPS1</accession>
<dbReference type="AlphaFoldDB" id="A0A2I1IPS1"/>
<reference evidence="2 3" key="1">
    <citation type="submission" date="2017-12" db="EMBL/GenBank/DDBJ databases">
        <title>Phylogenetic diversity of female urinary microbiome.</title>
        <authorList>
            <person name="Thomas-White K."/>
            <person name="Wolfe A.J."/>
        </authorList>
    </citation>
    <scope>NUCLEOTIDE SEQUENCE [LARGE SCALE GENOMIC DNA]</scope>
    <source>
        <strain evidence="2 3">UMB0402</strain>
    </source>
</reference>
<sequence length="262" mass="29253">MHTRFLSTVLPSPFGELTCYAGQNGLSAIVLKGQDAPLDLGLSTPITLEHTEEDARNILRQARAELGEYFRGERTRFDVKIDPSGTYYDRRVWAAVAKIKAGQRKPEPEILDEVGMTTARAAVSHSIERCPLPFIIPSHMVRPINPHRTFFSHGRKIGSMLMAGEIFLETVRALETQYQVPQTDSDRNSVCEGKQFANLMYSLGVTKPSVRSKFSDILSYLDISAQRWGKAGALIERYCADYKNQLGKGPLQGIGVIRSHQN</sequence>
<dbReference type="Proteomes" id="UP000235122">
    <property type="component" value="Unassembled WGS sequence"/>
</dbReference>
<dbReference type="EMBL" id="PKKO01000001">
    <property type="protein sequence ID" value="PKY73119.1"/>
    <property type="molecule type" value="Genomic_DNA"/>
</dbReference>
<feature type="domain" description="Methylguanine DNA methyltransferase ribonuclease-like" evidence="1">
    <location>
        <begin position="8"/>
        <end position="83"/>
    </location>
</feature>
<comment type="caution">
    <text evidence="2">The sequence shown here is derived from an EMBL/GenBank/DDBJ whole genome shotgun (WGS) entry which is preliminary data.</text>
</comment>
<name>A0A2I1IPS1_9ACTO</name>
<organism evidence="2 3">
    <name type="scientific">Winkia neuii</name>
    <dbReference type="NCBI Taxonomy" id="33007"/>
    <lineage>
        <taxon>Bacteria</taxon>
        <taxon>Bacillati</taxon>
        <taxon>Actinomycetota</taxon>
        <taxon>Actinomycetes</taxon>
        <taxon>Actinomycetales</taxon>
        <taxon>Actinomycetaceae</taxon>
        <taxon>Winkia</taxon>
    </lineage>
</organism>
<dbReference type="PANTHER" id="PTHR10815">
    <property type="entry name" value="METHYLATED-DNA--PROTEIN-CYSTEINE METHYLTRANSFERASE"/>
    <property type="match status" value="1"/>
</dbReference>
<evidence type="ECO:0000313" key="3">
    <source>
        <dbReference type="Proteomes" id="UP000235122"/>
    </source>
</evidence>
<proteinExistence type="predicted"/>
<dbReference type="Pfam" id="PF02870">
    <property type="entry name" value="Methyltransf_1N"/>
    <property type="match status" value="1"/>
</dbReference>
<dbReference type="SUPFAM" id="SSF46767">
    <property type="entry name" value="Methylated DNA-protein cysteine methyltransferase, C-terminal domain"/>
    <property type="match status" value="1"/>
</dbReference>
<dbReference type="SUPFAM" id="SSF53155">
    <property type="entry name" value="Methylated DNA-protein cysteine methyltransferase domain"/>
    <property type="match status" value="1"/>
</dbReference>
<dbReference type="Gene3D" id="1.10.10.10">
    <property type="entry name" value="Winged helix-like DNA-binding domain superfamily/Winged helix DNA-binding domain"/>
    <property type="match status" value="1"/>
</dbReference>
<dbReference type="Gene3D" id="3.30.160.70">
    <property type="entry name" value="Methylated DNA-protein cysteine methyltransferase domain"/>
    <property type="match status" value="1"/>
</dbReference>
<dbReference type="GeneID" id="35866115"/>